<dbReference type="Proteomes" id="UP000271624">
    <property type="component" value="Unassembled WGS sequence"/>
</dbReference>
<feature type="transmembrane region" description="Helical" evidence="1">
    <location>
        <begin position="731"/>
        <end position="753"/>
    </location>
</feature>
<proteinExistence type="predicted"/>
<feature type="domain" description="CHASE2" evidence="2">
    <location>
        <begin position="414"/>
        <end position="724"/>
    </location>
</feature>
<keyword evidence="1" id="KW-1133">Transmembrane helix</keyword>
<comment type="caution">
    <text evidence="3">The sequence shown here is derived from an EMBL/GenBank/DDBJ whole genome shotgun (WGS) entry which is preliminary data.</text>
</comment>
<protein>
    <recommendedName>
        <fullName evidence="2">CHASE2 domain-containing protein</fullName>
    </recommendedName>
</protein>
<dbReference type="OrthoDB" id="444941at2"/>
<dbReference type="Pfam" id="PF12770">
    <property type="entry name" value="CHAT"/>
    <property type="match status" value="1"/>
</dbReference>
<evidence type="ECO:0000256" key="1">
    <source>
        <dbReference type="SAM" id="Phobius"/>
    </source>
</evidence>
<gene>
    <name evidence="3" type="ORF">DSM106972_080530</name>
</gene>
<sequence>MYRLVVLNLGQGDLLQGFPTVTVQFWDSERTSMQFTGSLPPMPNLDTLYQRWQLLYKSFYANFRISHVNAYNQNQSLDFEIDDDDEDIGQISHAEFQELCRDVQVQFNRWLCAGSFLSIERKLRTHLTPFDEICFVIVAPSTILTLPWSLWDFLSDYPLAEIALSPPEYARPFKTNTPNGAKKKVKILSILGDSTGINVTQDQKILVEKLSEAEITFLTEPTSQELNEQLWQLEWDILFFAGHSSSQAKGNTGCIQINSTETLTVEQLKYGLRKAISNGLKLAIFNSCDGLGLAVDLADLHLPQVIVMREPVPDKVAQEFLKHFLTAFKQGKSLYIAVREAREKLQGLEAQFPCATWLPVICQNPAEVPFTWSELCGKHPSIQLFPSHRALQKILASSLASTLLVTGIRFFGLLSAVDLWAFDLLMRSRTPEPPDDRILVVTVTPEDIQAQPKEPRYGSLSDSTLNRLLTYLNKHQPTLIGLDIYRDYPSLKPELASTLKNSNLIGVCKRPDTKDNPTGTLPSPEISASQLGFSNFIQDNDGAIRRHLLFMTPNTTSRCTAAYAFNTKLAIQYLYAQHNIKTEFTANGNLKLGKSIFPSISTRTGGYQGINSSGSQILLNYRAMTDANMIAQRVTLKDIFSDKVNPQAIKNRIILIGIVDRSAGDYWSTPYGASSNKIPGVLVHAHMLSQILSTVLDNRPLLWVWSIWQETIWIACWSTLGGFIAWRFRKILFMGIAVSITVIILFTTCWIILNYSGWVPLVAPLLSFMITNGAVVFILLKNQDI</sequence>
<feature type="transmembrane region" description="Helical" evidence="1">
    <location>
        <begin position="702"/>
        <end position="724"/>
    </location>
</feature>
<dbReference type="InterPro" id="IPR024983">
    <property type="entry name" value="CHAT_dom"/>
</dbReference>
<dbReference type="EMBL" id="RSCL01000028">
    <property type="protein sequence ID" value="RUS98667.1"/>
    <property type="molecule type" value="Genomic_DNA"/>
</dbReference>
<name>A0A433UXZ2_9CYAN</name>
<feature type="transmembrane region" description="Helical" evidence="1">
    <location>
        <begin position="759"/>
        <end position="780"/>
    </location>
</feature>
<evidence type="ECO:0000259" key="2">
    <source>
        <dbReference type="SMART" id="SM01080"/>
    </source>
</evidence>
<reference evidence="3" key="1">
    <citation type="submission" date="2018-12" db="EMBL/GenBank/DDBJ databases">
        <authorList>
            <person name="Will S."/>
            <person name="Neumann-Schaal M."/>
            <person name="Henke P."/>
        </authorList>
    </citation>
    <scope>NUCLEOTIDE SEQUENCE</scope>
    <source>
        <strain evidence="3">PCC 7102</strain>
    </source>
</reference>
<dbReference type="Pfam" id="PF05226">
    <property type="entry name" value="CHASE2"/>
    <property type="match status" value="1"/>
</dbReference>
<reference evidence="3" key="2">
    <citation type="journal article" date="2019" name="Genome Biol. Evol.">
        <title>Day and night: Metabolic profiles and evolutionary relationships of six axenic non-marine cyanobacteria.</title>
        <authorList>
            <person name="Will S.E."/>
            <person name="Henke P."/>
            <person name="Boedeker C."/>
            <person name="Huang S."/>
            <person name="Brinkmann H."/>
            <person name="Rohde M."/>
            <person name="Jarek M."/>
            <person name="Friedl T."/>
            <person name="Seufert S."/>
            <person name="Schumacher M."/>
            <person name="Overmann J."/>
            <person name="Neumann-Schaal M."/>
            <person name="Petersen J."/>
        </authorList>
    </citation>
    <scope>NUCLEOTIDE SEQUENCE [LARGE SCALE GENOMIC DNA]</scope>
    <source>
        <strain evidence="3">PCC 7102</strain>
    </source>
</reference>
<evidence type="ECO:0000313" key="4">
    <source>
        <dbReference type="Proteomes" id="UP000271624"/>
    </source>
</evidence>
<keyword evidence="1" id="KW-0472">Membrane</keyword>
<dbReference type="SMART" id="SM01080">
    <property type="entry name" value="CHASE2"/>
    <property type="match status" value="1"/>
</dbReference>
<dbReference type="AlphaFoldDB" id="A0A433UXZ2"/>
<keyword evidence="4" id="KW-1185">Reference proteome</keyword>
<organism evidence="3 4">
    <name type="scientific">Dulcicalothrix desertica PCC 7102</name>
    <dbReference type="NCBI Taxonomy" id="232991"/>
    <lineage>
        <taxon>Bacteria</taxon>
        <taxon>Bacillati</taxon>
        <taxon>Cyanobacteriota</taxon>
        <taxon>Cyanophyceae</taxon>
        <taxon>Nostocales</taxon>
        <taxon>Calotrichaceae</taxon>
        <taxon>Dulcicalothrix</taxon>
    </lineage>
</organism>
<keyword evidence="1" id="KW-0812">Transmembrane</keyword>
<accession>A0A433UXZ2</accession>
<dbReference type="RefSeq" id="WP_127086106.1">
    <property type="nucleotide sequence ID" value="NZ_RSCL01000028.1"/>
</dbReference>
<evidence type="ECO:0000313" key="3">
    <source>
        <dbReference type="EMBL" id="RUS98667.1"/>
    </source>
</evidence>
<dbReference type="InterPro" id="IPR007890">
    <property type="entry name" value="CHASE2"/>
</dbReference>